<comment type="caution">
    <text evidence="2">The sequence shown here is derived from an EMBL/GenBank/DDBJ whole genome shotgun (WGS) entry which is preliminary data.</text>
</comment>
<reference evidence="2 3" key="1">
    <citation type="journal article" date="2021" name="J. Gen. Plant Pathol.">
        <title>Enrichment of phytoplasma genome DNA through a methyl-CpG binding domain-mediated method for efficient genome sequencing.</title>
        <authorList>
            <person name="Nijo T."/>
            <person name="Iwabuchi N."/>
            <person name="Tokuda R."/>
            <person name="Suzuki T."/>
            <person name="Matsumoto O."/>
            <person name="Miyazaki A."/>
            <person name="Maejima K."/>
            <person name="Oshima K."/>
            <person name="Namba S."/>
            <person name="Yamaji Y."/>
        </authorList>
    </citation>
    <scope>NUCLEOTIDE SEQUENCE [LARGE SCALE GENOMIC DNA]</scope>
    <source>
        <strain evidence="2 3">HP</strain>
    </source>
</reference>
<organism evidence="2 3">
    <name type="scientific">Hydrangea phyllody phytoplasma</name>
    <dbReference type="NCBI Taxonomy" id="238673"/>
    <lineage>
        <taxon>Bacteria</taxon>
        <taxon>Bacillati</taxon>
        <taxon>Mycoplasmatota</taxon>
        <taxon>Mollicutes</taxon>
        <taxon>Acholeplasmatales</taxon>
        <taxon>Acholeplasmataceae</taxon>
        <taxon>Candidatus Phytoplasma</taxon>
        <taxon>16SrI (Aster yellows group)</taxon>
    </lineage>
</organism>
<keyword evidence="3" id="KW-1185">Reference proteome</keyword>
<evidence type="ECO:0000313" key="2">
    <source>
        <dbReference type="EMBL" id="GFZ75214.1"/>
    </source>
</evidence>
<proteinExistence type="predicted"/>
<keyword evidence="1" id="KW-0812">Transmembrane</keyword>
<accession>A0ABQ1EIW0</accession>
<protein>
    <submittedName>
        <fullName evidence="2">Uncharacterized protein</fullName>
    </submittedName>
</protein>
<keyword evidence="1" id="KW-1133">Transmembrane helix</keyword>
<dbReference type="EMBL" id="BMZZ01000002">
    <property type="protein sequence ID" value="GFZ75214.1"/>
    <property type="molecule type" value="Genomic_DNA"/>
</dbReference>
<name>A0ABQ1EIW0_9MOLU</name>
<keyword evidence="1" id="KW-0472">Membrane</keyword>
<dbReference type="Proteomes" id="UP000677853">
    <property type="component" value="Unassembled WGS sequence"/>
</dbReference>
<gene>
    <name evidence="2" type="ORF">HPP_1720</name>
</gene>
<evidence type="ECO:0000313" key="3">
    <source>
        <dbReference type="Proteomes" id="UP000677853"/>
    </source>
</evidence>
<sequence length="67" mass="8056">MFKNYLLFINILLLIIYKFNETIIAIITLLCFAMYFLLNYLLYVYLCLSFKKGINTIIENNYKNTII</sequence>
<feature type="transmembrane region" description="Helical" evidence="1">
    <location>
        <begin position="23"/>
        <end position="46"/>
    </location>
</feature>
<evidence type="ECO:0000256" key="1">
    <source>
        <dbReference type="SAM" id="Phobius"/>
    </source>
</evidence>